<accession>A0A127KA77</accession>
<dbReference type="InterPro" id="IPR006059">
    <property type="entry name" value="SBP"/>
</dbReference>
<comment type="similarity">
    <text evidence="2">Belongs to the bacterial solute-binding protein 1 family.</text>
</comment>
<feature type="signal peptide" evidence="7">
    <location>
        <begin position="1"/>
        <end position="23"/>
    </location>
</feature>
<feature type="chain" id="PRO_5007798083" description="sn-glycerol-3-phosphate-binding periplasmic protein UgpB" evidence="7">
    <location>
        <begin position="24"/>
        <end position="420"/>
    </location>
</feature>
<keyword evidence="5" id="KW-0813">Transport</keyword>
<dbReference type="Pfam" id="PF13416">
    <property type="entry name" value="SBP_bac_8"/>
    <property type="match status" value="1"/>
</dbReference>
<evidence type="ECO:0000313" key="9">
    <source>
        <dbReference type="Proteomes" id="UP000036902"/>
    </source>
</evidence>
<evidence type="ECO:0000256" key="6">
    <source>
        <dbReference type="ARBA" id="ARBA00022729"/>
    </source>
</evidence>
<dbReference type="EMBL" id="CP014646">
    <property type="protein sequence ID" value="AMO38875.1"/>
    <property type="molecule type" value="Genomic_DNA"/>
</dbReference>
<organism evidence="8 9">
    <name type="scientific">Thauera humireducens</name>
    <dbReference type="NCBI Taxonomy" id="1134435"/>
    <lineage>
        <taxon>Bacteria</taxon>
        <taxon>Pseudomonadati</taxon>
        <taxon>Pseudomonadota</taxon>
        <taxon>Betaproteobacteria</taxon>
        <taxon>Rhodocyclales</taxon>
        <taxon>Zoogloeaceae</taxon>
        <taxon>Thauera</taxon>
    </lineage>
</organism>
<dbReference type="AlphaFoldDB" id="A0A127KA77"/>
<dbReference type="PROSITE" id="PS51257">
    <property type="entry name" value="PROKAR_LIPOPROTEIN"/>
    <property type="match status" value="1"/>
</dbReference>
<dbReference type="GO" id="GO:0042597">
    <property type="term" value="C:periplasmic space"/>
    <property type="evidence" value="ECO:0007669"/>
    <property type="project" value="UniProtKB-SubCell"/>
</dbReference>
<dbReference type="Proteomes" id="UP000036902">
    <property type="component" value="Chromosome"/>
</dbReference>
<dbReference type="InterPro" id="IPR050490">
    <property type="entry name" value="Bact_solute-bd_prot1"/>
</dbReference>
<dbReference type="PANTHER" id="PTHR43649:SF31">
    <property type="entry name" value="SN-GLYCEROL-3-PHOSPHATE-BINDING PERIPLASMIC PROTEIN UGPB"/>
    <property type="match status" value="1"/>
</dbReference>
<dbReference type="RefSeq" id="WP_004259006.1">
    <property type="nucleotide sequence ID" value="NZ_CP014646.1"/>
</dbReference>
<evidence type="ECO:0000256" key="4">
    <source>
        <dbReference type="ARBA" id="ARBA00017470"/>
    </source>
</evidence>
<keyword evidence="9" id="KW-1185">Reference proteome</keyword>
<sequence>MNIQRFKTVVASLAAIATGCALAPVVQASAEQQIQLYHRLPESKATAVKELVERFNAQAKGVKVVLSDADWRSGSPHLLILEGEDEESFVAGKPRYKPLHALMKEAKVPLQTLRPPAMMTRTPVDAKGQLLALPVGLSTPVLFLNRDALRKAGVNPDTAPVATWFELQETLGRLADSGHSCPYTVAEPGRVMVENLSAWHNEPVAAARGKTVAPSFNGMFQVKHVAMMASWARARYLHVFDHRSEAERRFAAGDCAVIAAPSESWVDFRRSGKIDIAVSRLPYHEDFPGAPQNTVADGPALWAAAGKKPDEYKAVARFIAFWLQPENQVAWQRETGYLPLNRAGILASRSELLGDDLDNVRVAVEQLTNKPATADSGAQPVVERERVRRILDEELAGVWADSKAAKEALDNAVARASIGN</sequence>
<evidence type="ECO:0000256" key="1">
    <source>
        <dbReference type="ARBA" id="ARBA00004418"/>
    </source>
</evidence>
<dbReference type="Gene3D" id="3.40.190.10">
    <property type="entry name" value="Periplasmic binding protein-like II"/>
    <property type="match status" value="2"/>
</dbReference>
<name>A0A127KA77_9RHOO</name>
<dbReference type="KEGG" id="thu:AC731_019160"/>
<keyword evidence="6 7" id="KW-0732">Signal</keyword>
<comment type="subunit">
    <text evidence="3">The complex is composed of two ATP-binding proteins (UgpC), two transmembrane proteins (UgpA and UgpE) and a solute-binding protein (UgpB).</text>
</comment>
<comment type="subcellular location">
    <subcellularLocation>
        <location evidence="1">Periplasm</location>
    </subcellularLocation>
</comment>
<evidence type="ECO:0000256" key="5">
    <source>
        <dbReference type="ARBA" id="ARBA00022448"/>
    </source>
</evidence>
<dbReference type="STRING" id="1134435.AC731_019160"/>
<proteinExistence type="inferred from homology"/>
<protein>
    <recommendedName>
        <fullName evidence="4">sn-glycerol-3-phosphate-binding periplasmic protein UgpB</fullName>
    </recommendedName>
</protein>
<gene>
    <name evidence="8" type="ORF">AC731_019160</name>
</gene>
<evidence type="ECO:0000256" key="2">
    <source>
        <dbReference type="ARBA" id="ARBA00008520"/>
    </source>
</evidence>
<dbReference type="PANTHER" id="PTHR43649">
    <property type="entry name" value="ARABINOSE-BINDING PROTEIN-RELATED"/>
    <property type="match status" value="1"/>
</dbReference>
<evidence type="ECO:0000313" key="8">
    <source>
        <dbReference type="EMBL" id="AMO38875.1"/>
    </source>
</evidence>
<reference evidence="9" key="1">
    <citation type="submission" date="2016-03" db="EMBL/GenBank/DDBJ databases">
        <authorList>
            <person name="Ma C."/>
            <person name="Zhou S."/>
            <person name="Yang G."/>
        </authorList>
    </citation>
    <scope>NUCLEOTIDE SEQUENCE [LARGE SCALE GENOMIC DNA]</scope>
    <source>
        <strain evidence="9">SgZ-1</strain>
    </source>
</reference>
<evidence type="ECO:0000256" key="3">
    <source>
        <dbReference type="ARBA" id="ARBA00011557"/>
    </source>
</evidence>
<dbReference type="SUPFAM" id="SSF53850">
    <property type="entry name" value="Periplasmic binding protein-like II"/>
    <property type="match status" value="1"/>
</dbReference>
<evidence type="ECO:0000256" key="7">
    <source>
        <dbReference type="SAM" id="SignalP"/>
    </source>
</evidence>